<reference evidence="11 12" key="1">
    <citation type="submission" date="2015-11" db="EMBL/GenBank/DDBJ databases">
        <title>Description and complete genome sequence of a novel strain predominating in hypersaline microbial mats and representing a new family of the Bacteriodetes phylum.</title>
        <authorList>
            <person name="Spring S."/>
            <person name="Bunk B."/>
            <person name="Sproer C."/>
            <person name="Klenk H.-P."/>
        </authorList>
    </citation>
    <scope>NUCLEOTIDE SEQUENCE [LARGE SCALE GENOMIC DNA]</scope>
    <source>
        <strain evidence="11 12">L21-Spi-D4</strain>
    </source>
</reference>
<dbReference type="KEGG" id="blq:L21SP5_00981"/>
<dbReference type="GO" id="GO:0005886">
    <property type="term" value="C:plasma membrane"/>
    <property type="evidence" value="ECO:0007669"/>
    <property type="project" value="UniProtKB-SubCell"/>
</dbReference>
<evidence type="ECO:0000256" key="7">
    <source>
        <dbReference type="ARBA" id="ARBA00022692"/>
    </source>
</evidence>
<dbReference type="NCBIfam" id="TIGR01528">
    <property type="entry name" value="NMN_trans_PnuC"/>
    <property type="match status" value="1"/>
</dbReference>
<evidence type="ECO:0000256" key="6">
    <source>
        <dbReference type="ARBA" id="ARBA00022475"/>
    </source>
</evidence>
<evidence type="ECO:0000256" key="2">
    <source>
        <dbReference type="ARBA" id="ARBA00004651"/>
    </source>
</evidence>
<keyword evidence="6" id="KW-1003">Cell membrane</keyword>
<gene>
    <name evidence="11" type="primary">pnuC</name>
    <name evidence="11" type="ORF">L21SP5_00981</name>
</gene>
<keyword evidence="9 10" id="KW-0472">Membrane</keyword>
<feature type="transmembrane region" description="Helical" evidence="10">
    <location>
        <begin position="31"/>
        <end position="47"/>
    </location>
</feature>
<dbReference type="PANTHER" id="PTHR36122">
    <property type="entry name" value="NICOTINAMIDE RIBOSIDE TRANSPORTER PNUC"/>
    <property type="match status" value="1"/>
</dbReference>
<comment type="function">
    <text evidence="1">Required for nicotinamide riboside transport across the inner membrane.</text>
</comment>
<dbReference type="EMBL" id="CP013118">
    <property type="protein sequence ID" value="ALO14648.1"/>
    <property type="molecule type" value="Genomic_DNA"/>
</dbReference>
<protein>
    <recommendedName>
        <fullName evidence="4">Nicotinamide riboside transporter PnuC</fullName>
    </recommendedName>
</protein>
<feature type="transmembrane region" description="Helical" evidence="10">
    <location>
        <begin position="120"/>
        <end position="139"/>
    </location>
</feature>
<dbReference type="PANTHER" id="PTHR36122:SF2">
    <property type="entry name" value="NICOTINAMIDE RIBOSIDE TRANSPORTER PNUC"/>
    <property type="match status" value="1"/>
</dbReference>
<evidence type="ECO:0000313" key="12">
    <source>
        <dbReference type="Proteomes" id="UP000064893"/>
    </source>
</evidence>
<dbReference type="GO" id="GO:0034257">
    <property type="term" value="F:nicotinamide riboside transmembrane transporter activity"/>
    <property type="evidence" value="ECO:0007669"/>
    <property type="project" value="InterPro"/>
</dbReference>
<keyword evidence="8 10" id="KW-1133">Transmembrane helix</keyword>
<evidence type="ECO:0000256" key="10">
    <source>
        <dbReference type="SAM" id="Phobius"/>
    </source>
</evidence>
<dbReference type="AlphaFoldDB" id="A0A0S2HX86"/>
<feature type="transmembrane region" description="Helical" evidence="10">
    <location>
        <begin position="53"/>
        <end position="72"/>
    </location>
</feature>
<sequence>MMLEWLSKNWVEVTAAILGVIYLVLSIKQNIWLWFFGLLTSALYIYVFLTSKFYADMSLQVYYVVISVYGWVHWKKGGKVTKELPVSSSGRMLMTWLLGSWIILWIGMSAFLMYQTDSDVPIGDGFTTAGSIVATWMLARKIKEHWIFWVIIDIVSLILYIEKSLYATSGLFLIYTTMAIVGYIEWQRDYKKRPVKQILRRFKLQRQHLKHES</sequence>
<organism evidence="11 12">
    <name type="scientific">Salinivirga cyanobacteriivorans</name>
    <dbReference type="NCBI Taxonomy" id="1307839"/>
    <lineage>
        <taxon>Bacteria</taxon>
        <taxon>Pseudomonadati</taxon>
        <taxon>Bacteroidota</taxon>
        <taxon>Bacteroidia</taxon>
        <taxon>Bacteroidales</taxon>
        <taxon>Salinivirgaceae</taxon>
        <taxon>Salinivirga</taxon>
    </lineage>
</organism>
<keyword evidence="12" id="KW-1185">Reference proteome</keyword>
<feature type="transmembrane region" description="Helical" evidence="10">
    <location>
        <begin position="146"/>
        <end position="161"/>
    </location>
</feature>
<dbReference type="RefSeq" id="WP_057952173.1">
    <property type="nucleotide sequence ID" value="NZ_CP013118.1"/>
</dbReference>
<evidence type="ECO:0000256" key="8">
    <source>
        <dbReference type="ARBA" id="ARBA00022989"/>
    </source>
</evidence>
<feature type="transmembrane region" description="Helical" evidence="10">
    <location>
        <begin position="167"/>
        <end position="186"/>
    </location>
</feature>
<feature type="transmembrane region" description="Helical" evidence="10">
    <location>
        <begin position="6"/>
        <end position="24"/>
    </location>
</feature>
<dbReference type="InterPro" id="IPR006419">
    <property type="entry name" value="NMN_transpt_PnuC"/>
</dbReference>
<proteinExistence type="inferred from homology"/>
<dbReference type="Proteomes" id="UP000064893">
    <property type="component" value="Chromosome"/>
</dbReference>
<evidence type="ECO:0000256" key="9">
    <source>
        <dbReference type="ARBA" id="ARBA00023136"/>
    </source>
</evidence>
<evidence type="ECO:0000256" key="1">
    <source>
        <dbReference type="ARBA" id="ARBA00002672"/>
    </source>
</evidence>
<name>A0A0S2HX86_9BACT</name>
<keyword evidence="7 10" id="KW-0812">Transmembrane</keyword>
<accession>A0A0S2HX86</accession>
<comment type="similarity">
    <text evidence="3">Belongs to the nicotinamide ribonucleoside (NR) uptake permease (TC 4.B.1) family.</text>
</comment>
<comment type="subcellular location">
    <subcellularLocation>
        <location evidence="2">Cell membrane</location>
        <topology evidence="2">Multi-pass membrane protein</topology>
    </subcellularLocation>
</comment>
<evidence type="ECO:0000256" key="5">
    <source>
        <dbReference type="ARBA" id="ARBA00022448"/>
    </source>
</evidence>
<evidence type="ECO:0000256" key="4">
    <source>
        <dbReference type="ARBA" id="ARBA00017522"/>
    </source>
</evidence>
<keyword evidence="5" id="KW-0813">Transport</keyword>
<feature type="transmembrane region" description="Helical" evidence="10">
    <location>
        <begin position="93"/>
        <end position="114"/>
    </location>
</feature>
<evidence type="ECO:0000313" key="11">
    <source>
        <dbReference type="EMBL" id="ALO14648.1"/>
    </source>
</evidence>
<dbReference type="Pfam" id="PF04973">
    <property type="entry name" value="NMN_transporter"/>
    <property type="match status" value="1"/>
</dbReference>
<dbReference type="STRING" id="1307839.L21SP5_00981"/>
<evidence type="ECO:0000256" key="3">
    <source>
        <dbReference type="ARBA" id="ARBA00006669"/>
    </source>
</evidence>